<protein>
    <submittedName>
        <fullName evidence="1">Uncharacterized protein</fullName>
    </submittedName>
</protein>
<evidence type="ECO:0000313" key="2">
    <source>
        <dbReference type="Proteomes" id="UP000308600"/>
    </source>
</evidence>
<keyword evidence="2" id="KW-1185">Reference proteome</keyword>
<organism evidence="1 2">
    <name type="scientific">Pluteus cervinus</name>
    <dbReference type="NCBI Taxonomy" id="181527"/>
    <lineage>
        <taxon>Eukaryota</taxon>
        <taxon>Fungi</taxon>
        <taxon>Dikarya</taxon>
        <taxon>Basidiomycota</taxon>
        <taxon>Agaricomycotina</taxon>
        <taxon>Agaricomycetes</taxon>
        <taxon>Agaricomycetidae</taxon>
        <taxon>Agaricales</taxon>
        <taxon>Pluteineae</taxon>
        <taxon>Pluteaceae</taxon>
        <taxon>Pluteus</taxon>
    </lineage>
</organism>
<gene>
    <name evidence="1" type="ORF">BDN72DRAFT_849029</name>
</gene>
<proteinExistence type="predicted"/>
<reference evidence="1 2" key="1">
    <citation type="journal article" date="2019" name="Nat. Ecol. Evol.">
        <title>Megaphylogeny resolves global patterns of mushroom evolution.</title>
        <authorList>
            <person name="Varga T."/>
            <person name="Krizsan K."/>
            <person name="Foldi C."/>
            <person name="Dima B."/>
            <person name="Sanchez-Garcia M."/>
            <person name="Sanchez-Ramirez S."/>
            <person name="Szollosi G.J."/>
            <person name="Szarkandi J.G."/>
            <person name="Papp V."/>
            <person name="Albert L."/>
            <person name="Andreopoulos W."/>
            <person name="Angelini C."/>
            <person name="Antonin V."/>
            <person name="Barry K.W."/>
            <person name="Bougher N.L."/>
            <person name="Buchanan P."/>
            <person name="Buyck B."/>
            <person name="Bense V."/>
            <person name="Catcheside P."/>
            <person name="Chovatia M."/>
            <person name="Cooper J."/>
            <person name="Damon W."/>
            <person name="Desjardin D."/>
            <person name="Finy P."/>
            <person name="Geml J."/>
            <person name="Haridas S."/>
            <person name="Hughes K."/>
            <person name="Justo A."/>
            <person name="Karasinski D."/>
            <person name="Kautmanova I."/>
            <person name="Kiss B."/>
            <person name="Kocsube S."/>
            <person name="Kotiranta H."/>
            <person name="LaButti K.M."/>
            <person name="Lechner B.E."/>
            <person name="Liimatainen K."/>
            <person name="Lipzen A."/>
            <person name="Lukacs Z."/>
            <person name="Mihaltcheva S."/>
            <person name="Morgado L.N."/>
            <person name="Niskanen T."/>
            <person name="Noordeloos M.E."/>
            <person name="Ohm R.A."/>
            <person name="Ortiz-Santana B."/>
            <person name="Ovrebo C."/>
            <person name="Racz N."/>
            <person name="Riley R."/>
            <person name="Savchenko A."/>
            <person name="Shiryaev A."/>
            <person name="Soop K."/>
            <person name="Spirin V."/>
            <person name="Szebenyi C."/>
            <person name="Tomsovsky M."/>
            <person name="Tulloss R.E."/>
            <person name="Uehling J."/>
            <person name="Grigoriev I.V."/>
            <person name="Vagvolgyi C."/>
            <person name="Papp T."/>
            <person name="Martin F.M."/>
            <person name="Miettinen O."/>
            <person name="Hibbett D.S."/>
            <person name="Nagy L.G."/>
        </authorList>
    </citation>
    <scope>NUCLEOTIDE SEQUENCE [LARGE SCALE GENOMIC DNA]</scope>
    <source>
        <strain evidence="1 2">NL-1719</strain>
    </source>
</reference>
<sequence>MTEGTCAWCNKSLPQAELKRCVQCLAVCYCSRECQKNAWVNGHKKSCTPRPKLGAEKDTSDWGELDTDKALTRWLDTWRSSFCHFAVTALDLANHPANYNATHAPVIWVTERVDAENSPQRYKILRGGIWPIERCDIEWPQLDLGSAQNLEYDGLRFIVILEDQQTRPLRARALTARTTAIPSFRGMHQEASKQLARFWLQDLAKVIEAGDVKTAITAEMEARKEKESKTVDLKDLFE</sequence>
<dbReference type="Proteomes" id="UP000308600">
    <property type="component" value="Unassembled WGS sequence"/>
</dbReference>
<name>A0ACD3A9L5_9AGAR</name>
<accession>A0ACD3A9L5</accession>
<dbReference type="EMBL" id="ML208605">
    <property type="protein sequence ID" value="TFK62099.1"/>
    <property type="molecule type" value="Genomic_DNA"/>
</dbReference>
<evidence type="ECO:0000313" key="1">
    <source>
        <dbReference type="EMBL" id="TFK62099.1"/>
    </source>
</evidence>